<proteinExistence type="predicted"/>
<reference evidence="2" key="1">
    <citation type="submission" date="2016-05" db="EMBL/GenBank/DDBJ databases">
        <title>Genome sequence of Lactobacillus helveticus FAM8105.</title>
        <authorList>
            <person name="Ahrens C."/>
            <person name="Schmid M."/>
        </authorList>
    </citation>
    <scope>NUCLEOTIDE SEQUENCE [LARGE SCALE GENOMIC DNA]</scope>
    <source>
        <strain evidence="2">FAM8105</strain>
    </source>
</reference>
<protein>
    <submittedName>
        <fullName evidence="1">Replication protein</fullName>
    </submittedName>
</protein>
<accession>A0AAU8XUX4</accession>
<dbReference type="RefSeq" id="WP_101853924.1">
    <property type="nucleotide sequence ID" value="NZ_CP015496.1"/>
</dbReference>
<evidence type="ECO:0000313" key="2">
    <source>
        <dbReference type="Proteomes" id="UP000234562"/>
    </source>
</evidence>
<organism evidence="1 2">
    <name type="scientific">Lactobacillus helveticus</name>
    <name type="common">Lactobacillus suntoryeus</name>
    <dbReference type="NCBI Taxonomy" id="1587"/>
    <lineage>
        <taxon>Bacteria</taxon>
        <taxon>Bacillati</taxon>
        <taxon>Bacillota</taxon>
        <taxon>Bacilli</taxon>
        <taxon>Lactobacillales</taxon>
        <taxon>Lactobacillaceae</taxon>
        <taxon>Lactobacillus</taxon>
    </lineage>
</organism>
<gene>
    <name evidence="1" type="ORF">Lh8105_07520</name>
</gene>
<dbReference type="AlphaFoldDB" id="A0AAU8XUX4"/>
<name>A0AAU8XUX4_LACHE</name>
<dbReference type="Proteomes" id="UP000234562">
    <property type="component" value="Chromosome"/>
</dbReference>
<evidence type="ECO:0000313" key="1">
    <source>
        <dbReference type="EMBL" id="AUI74626.1"/>
    </source>
</evidence>
<sequence length="343" mass="36824">MAETNLANMIVPEVFGDYVANLSLKTNRFVQSGILTPDPTLGARLTEPGTAITVPFINDLPDEDPDVWTDTTNIQVSNLTSGKQMAQKFYQAKSFGLTDQSALISGAPIQNMIGSRFANYWIRQDAKLLMNVLTGVFGVSKIQNSKIFDATAKMPTEANFNAKGFIGAKALMGDLSENTLSAIAVNSATYAQMQANGLIDTIQEQNAATPFGTYNGMTIVVDDDIPVDLTDKSKPTTTSYIFGVGAVGYSQNLYSTATERHELTNGGETDIVQKRIATIHVIGTSIKNPIQNASYKEFAKSSNWEVVDGIDPKTVRVVAYKSTLDPTLVPGADASKSAGILGK</sequence>
<dbReference type="EMBL" id="CP015496">
    <property type="protein sequence ID" value="AUI74626.1"/>
    <property type="molecule type" value="Genomic_DNA"/>
</dbReference>